<reference evidence="2 3" key="1">
    <citation type="submission" date="2018-02" db="EMBL/GenBank/DDBJ databases">
        <title>The draft genome of Phyllobacterium sp. 1N-3.</title>
        <authorList>
            <person name="Liu L."/>
            <person name="Li L."/>
            <person name="Zhang X."/>
            <person name="Wang T."/>
            <person name="Liang L."/>
        </authorList>
    </citation>
    <scope>NUCLEOTIDE SEQUENCE [LARGE SCALE GENOMIC DNA]</scope>
    <source>
        <strain evidence="2 3">1N-3</strain>
    </source>
</reference>
<dbReference type="EMBL" id="PVBR01000002">
    <property type="protein sequence ID" value="PRD45357.1"/>
    <property type="molecule type" value="Genomic_DNA"/>
</dbReference>
<organism evidence="2 3">
    <name type="scientific">Phyllobacterium phragmitis</name>
    <dbReference type="NCBI Taxonomy" id="2670329"/>
    <lineage>
        <taxon>Bacteria</taxon>
        <taxon>Pseudomonadati</taxon>
        <taxon>Pseudomonadota</taxon>
        <taxon>Alphaproteobacteria</taxon>
        <taxon>Hyphomicrobiales</taxon>
        <taxon>Phyllobacteriaceae</taxon>
        <taxon>Phyllobacterium</taxon>
    </lineage>
</organism>
<proteinExistence type="predicted"/>
<evidence type="ECO:0000256" key="1">
    <source>
        <dbReference type="SAM" id="MobiDB-lite"/>
    </source>
</evidence>
<name>A0A2S9IXW0_9HYPH</name>
<evidence type="ECO:0000313" key="2">
    <source>
        <dbReference type="EMBL" id="PRD45357.1"/>
    </source>
</evidence>
<gene>
    <name evidence="2" type="ORF">C5748_03980</name>
</gene>
<comment type="caution">
    <text evidence="2">The sequence shown here is derived from an EMBL/GenBank/DDBJ whole genome shotgun (WGS) entry which is preliminary data.</text>
</comment>
<keyword evidence="3" id="KW-1185">Reference proteome</keyword>
<accession>A0A2S9IXW0</accession>
<feature type="region of interest" description="Disordered" evidence="1">
    <location>
        <begin position="48"/>
        <end position="73"/>
    </location>
</feature>
<dbReference type="AlphaFoldDB" id="A0A2S9IXW0"/>
<sequence length="73" mass="7988">MPSVLATACKSQRYGKELTPLSIEPGADARLGHLNSRPRRETRLDLMAGEEGDGKHGKTQNLSGLALPYLRQE</sequence>
<dbReference type="Proteomes" id="UP000239434">
    <property type="component" value="Unassembled WGS sequence"/>
</dbReference>
<evidence type="ECO:0000313" key="3">
    <source>
        <dbReference type="Proteomes" id="UP000239434"/>
    </source>
</evidence>
<protein>
    <submittedName>
        <fullName evidence="2">Uncharacterized protein</fullName>
    </submittedName>
</protein>